<protein>
    <submittedName>
        <fullName evidence="1">Uncharacterized protein</fullName>
    </submittedName>
</protein>
<dbReference type="Proteomes" id="UP000799755">
    <property type="component" value="Unassembled WGS sequence"/>
</dbReference>
<evidence type="ECO:0000313" key="1">
    <source>
        <dbReference type="EMBL" id="KAF2476818.1"/>
    </source>
</evidence>
<proteinExistence type="predicted"/>
<organism evidence="1 2">
    <name type="scientific">Lindgomyces ingoldianus</name>
    <dbReference type="NCBI Taxonomy" id="673940"/>
    <lineage>
        <taxon>Eukaryota</taxon>
        <taxon>Fungi</taxon>
        <taxon>Dikarya</taxon>
        <taxon>Ascomycota</taxon>
        <taxon>Pezizomycotina</taxon>
        <taxon>Dothideomycetes</taxon>
        <taxon>Pleosporomycetidae</taxon>
        <taxon>Pleosporales</taxon>
        <taxon>Lindgomycetaceae</taxon>
        <taxon>Lindgomyces</taxon>
    </lineage>
</organism>
<name>A0ACB6RBZ8_9PLEO</name>
<evidence type="ECO:0000313" key="2">
    <source>
        <dbReference type="Proteomes" id="UP000799755"/>
    </source>
</evidence>
<keyword evidence="2" id="KW-1185">Reference proteome</keyword>
<dbReference type="EMBL" id="MU003493">
    <property type="protein sequence ID" value="KAF2476818.1"/>
    <property type="molecule type" value="Genomic_DNA"/>
</dbReference>
<comment type="caution">
    <text evidence="1">The sequence shown here is derived from an EMBL/GenBank/DDBJ whole genome shotgun (WGS) entry which is preliminary data.</text>
</comment>
<reference evidence="1" key="1">
    <citation type="journal article" date="2020" name="Stud. Mycol.">
        <title>101 Dothideomycetes genomes: a test case for predicting lifestyles and emergence of pathogens.</title>
        <authorList>
            <person name="Haridas S."/>
            <person name="Albert R."/>
            <person name="Binder M."/>
            <person name="Bloem J."/>
            <person name="Labutti K."/>
            <person name="Salamov A."/>
            <person name="Andreopoulos B."/>
            <person name="Baker S."/>
            <person name="Barry K."/>
            <person name="Bills G."/>
            <person name="Bluhm B."/>
            <person name="Cannon C."/>
            <person name="Castanera R."/>
            <person name="Culley D."/>
            <person name="Daum C."/>
            <person name="Ezra D."/>
            <person name="Gonzalez J."/>
            <person name="Henrissat B."/>
            <person name="Kuo A."/>
            <person name="Liang C."/>
            <person name="Lipzen A."/>
            <person name="Lutzoni F."/>
            <person name="Magnuson J."/>
            <person name="Mondo S."/>
            <person name="Nolan M."/>
            <person name="Ohm R."/>
            <person name="Pangilinan J."/>
            <person name="Park H.-J."/>
            <person name="Ramirez L."/>
            <person name="Alfaro M."/>
            <person name="Sun H."/>
            <person name="Tritt A."/>
            <person name="Yoshinaga Y."/>
            <person name="Zwiers L.-H."/>
            <person name="Turgeon B."/>
            <person name="Goodwin S."/>
            <person name="Spatafora J."/>
            <person name="Crous P."/>
            <person name="Grigoriev I."/>
        </authorList>
    </citation>
    <scope>NUCLEOTIDE SEQUENCE</scope>
    <source>
        <strain evidence="1">ATCC 200398</strain>
    </source>
</reference>
<accession>A0ACB6RBZ8</accession>
<gene>
    <name evidence="1" type="ORF">BDR25DRAFT_390589</name>
</gene>
<sequence>MRVLAYLLTSSGILPQDEGTTRILFGTWVTNDDDEAHLQVFVRIISKLEKVSLNTLRTALPFKWNENEPYDTVNPFGDIRGIDFHALWTFNLDDGILLQTNRYHRRRIPLSCLRNGLITLASMEYLGPPVPLRSNPTHSLTTPCWRPQVLIDKRTREFTHRILRDFDRQWRHILRNSYNAITLRVLARALLLLSKLDFDIYEETKQRHGRRGSHVWITQLPTWRPLEAGIVCFGKVHAVVCHSIQEGISIVQKHATSLESIATNPYMILSIKHIMLCRATSPNVFEYTAPERLFNGNPDTEPPSTLALDYLIWAVTPSVRPNSTRLHLLPIEIQDNILKYVSAGSVAAAKIGCLLGVGSVFQWKDGVLNISLEETWTNRTPWSPVESQLWFSKSEIGLVYRGRS</sequence>